<sequence>MSLNVVTLVGRVGGDPDVKYFESGSVKCRLTLAVNRQSKNNDQPDWFNLELWGKQADVAANYVRKGSLIGVKGSLKFDSWKDRNTGVDRTSPVVLVDRLQLLGSKRDSEGGSAESSGYADDF</sequence>
<dbReference type="Pfam" id="PF00436">
    <property type="entry name" value="SSB"/>
    <property type="match status" value="1"/>
</dbReference>
<dbReference type="PROSITE" id="PS50935">
    <property type="entry name" value="SSB"/>
    <property type="match status" value="1"/>
</dbReference>
<reference evidence="4 5" key="1">
    <citation type="submission" date="2018-02" db="EMBL/GenBank/DDBJ databases">
        <authorList>
            <person name="Cohen D.B."/>
            <person name="Kent A.D."/>
        </authorList>
    </citation>
    <scope>NUCLEOTIDE SEQUENCE [LARGE SCALE GENOMIC DNA]</scope>
    <source>
        <strain evidence="4 5">ULC007</strain>
    </source>
</reference>
<dbReference type="SUPFAM" id="SSF50249">
    <property type="entry name" value="Nucleic acid-binding proteins"/>
    <property type="match status" value="1"/>
</dbReference>
<comment type="caution">
    <text evidence="2">Lacks conserved residue(s) required for the propagation of feature annotation.</text>
</comment>
<dbReference type="PANTHER" id="PTHR10302">
    <property type="entry name" value="SINGLE-STRANDED DNA-BINDING PROTEIN"/>
    <property type="match status" value="1"/>
</dbReference>
<dbReference type="Proteomes" id="UP000238634">
    <property type="component" value="Unassembled WGS sequence"/>
</dbReference>
<dbReference type="NCBIfam" id="TIGR00621">
    <property type="entry name" value="ssb"/>
    <property type="match status" value="1"/>
</dbReference>
<evidence type="ECO:0000256" key="2">
    <source>
        <dbReference type="HAMAP-Rule" id="MF_00984"/>
    </source>
</evidence>
<organism evidence="4 5">
    <name type="scientific">Phormidesmis priestleyi ULC007</name>
    <dbReference type="NCBI Taxonomy" id="1920490"/>
    <lineage>
        <taxon>Bacteria</taxon>
        <taxon>Bacillati</taxon>
        <taxon>Cyanobacteriota</taxon>
        <taxon>Cyanophyceae</taxon>
        <taxon>Leptolyngbyales</taxon>
        <taxon>Leptolyngbyaceae</taxon>
        <taxon>Phormidesmis</taxon>
    </lineage>
</organism>
<name>A0A2T1D655_9CYAN</name>
<dbReference type="RefSeq" id="WP_073072360.1">
    <property type="nucleotide sequence ID" value="NZ_MPPI01000015.1"/>
</dbReference>
<dbReference type="EMBL" id="PVWG01000049">
    <property type="protein sequence ID" value="PSB15995.1"/>
    <property type="molecule type" value="Genomic_DNA"/>
</dbReference>
<dbReference type="InterPro" id="IPR012340">
    <property type="entry name" value="NA-bd_OB-fold"/>
</dbReference>
<protein>
    <recommendedName>
        <fullName evidence="2 3">Single-stranded DNA-binding protein</fullName>
        <shortName evidence="2">SSB</shortName>
    </recommendedName>
</protein>
<dbReference type="GO" id="GO:0003697">
    <property type="term" value="F:single-stranded DNA binding"/>
    <property type="evidence" value="ECO:0007669"/>
    <property type="project" value="UniProtKB-UniRule"/>
</dbReference>
<proteinExistence type="inferred from homology"/>
<accession>A0A2T1D655</accession>
<dbReference type="AlphaFoldDB" id="A0A2T1D655"/>
<keyword evidence="5" id="KW-1185">Reference proteome</keyword>
<gene>
    <name evidence="4" type="ORF">C7B65_22955</name>
</gene>
<evidence type="ECO:0000256" key="3">
    <source>
        <dbReference type="PIRNR" id="PIRNR002070"/>
    </source>
</evidence>
<keyword evidence="1 2" id="KW-0238">DNA-binding</keyword>
<dbReference type="InterPro" id="IPR000424">
    <property type="entry name" value="Primosome_PriB/ssb"/>
</dbReference>
<dbReference type="OrthoDB" id="9809878at2"/>
<comment type="caution">
    <text evidence="4">The sequence shown here is derived from an EMBL/GenBank/DDBJ whole genome shotgun (WGS) entry which is preliminary data.</text>
</comment>
<evidence type="ECO:0000256" key="1">
    <source>
        <dbReference type="ARBA" id="ARBA00023125"/>
    </source>
</evidence>
<dbReference type="Gene3D" id="2.40.50.140">
    <property type="entry name" value="Nucleic acid-binding proteins"/>
    <property type="match status" value="1"/>
</dbReference>
<dbReference type="GO" id="GO:0009295">
    <property type="term" value="C:nucleoid"/>
    <property type="evidence" value="ECO:0007669"/>
    <property type="project" value="TreeGrafter"/>
</dbReference>
<reference evidence="4 5" key="2">
    <citation type="submission" date="2018-03" db="EMBL/GenBank/DDBJ databases">
        <title>The ancient ancestry and fast evolution of plastids.</title>
        <authorList>
            <person name="Moore K.R."/>
            <person name="Magnabosco C."/>
            <person name="Momper L."/>
            <person name="Gold D.A."/>
            <person name="Bosak T."/>
            <person name="Fournier G.P."/>
        </authorList>
    </citation>
    <scope>NUCLEOTIDE SEQUENCE [LARGE SCALE GENOMIC DNA]</scope>
    <source>
        <strain evidence="4 5">ULC007</strain>
    </source>
</reference>
<dbReference type="HAMAP" id="MF_00984">
    <property type="entry name" value="SSB"/>
    <property type="match status" value="1"/>
</dbReference>
<dbReference type="InterPro" id="IPR011344">
    <property type="entry name" value="ssDNA-bd"/>
</dbReference>
<dbReference type="CDD" id="cd04496">
    <property type="entry name" value="SSB_OBF"/>
    <property type="match status" value="1"/>
</dbReference>
<evidence type="ECO:0000313" key="4">
    <source>
        <dbReference type="EMBL" id="PSB15995.1"/>
    </source>
</evidence>
<dbReference type="STRING" id="1920490.GCA_001895925_01162"/>
<dbReference type="NCBIfam" id="NF005674">
    <property type="entry name" value="PRK07459.1"/>
    <property type="match status" value="1"/>
</dbReference>
<comment type="subunit">
    <text evidence="2">Homotetramer.</text>
</comment>
<dbReference type="PIRSF" id="PIRSF002070">
    <property type="entry name" value="SSB"/>
    <property type="match status" value="1"/>
</dbReference>
<evidence type="ECO:0000313" key="5">
    <source>
        <dbReference type="Proteomes" id="UP000238634"/>
    </source>
</evidence>
<dbReference type="GO" id="GO:0006260">
    <property type="term" value="P:DNA replication"/>
    <property type="evidence" value="ECO:0007669"/>
    <property type="project" value="InterPro"/>
</dbReference>
<dbReference type="PANTHER" id="PTHR10302:SF0">
    <property type="entry name" value="SINGLE-STRANDED DNA-BINDING PROTEIN, MITOCHONDRIAL"/>
    <property type="match status" value="1"/>
</dbReference>